<keyword evidence="3" id="KW-1185">Reference proteome</keyword>
<dbReference type="AlphaFoldDB" id="Q23EC7"/>
<proteinExistence type="predicted"/>
<sequence length="207" mass="23365">MSQHYMNKNYKKSSNYPEQNQLLYIPNQYYDDLSNSSSIQDLLAPQYYQQKNSNCKKGNSSKSNYGYQVFNQIAYSQSSFNEEKHKNQQKKKQQKAQKQQNSSSFSLSQKLTLSSLSASKGIKIYVDGLCLFDKFSCKEVSPTEELFLQSSCSSQGSNTNSSINSSVTVTSSDDEKGNLSSTKYFATFSTFEGPDPSVLDPPTFQFQ</sequence>
<gene>
    <name evidence="2" type="ORF">TTHERM_00717490</name>
</gene>
<dbReference type="HOGENOM" id="CLU_1328711_0_0_1"/>
<reference evidence="3" key="1">
    <citation type="journal article" date="2006" name="PLoS Biol.">
        <title>Macronuclear genome sequence of the ciliate Tetrahymena thermophila, a model eukaryote.</title>
        <authorList>
            <person name="Eisen J.A."/>
            <person name="Coyne R.S."/>
            <person name="Wu M."/>
            <person name="Wu D."/>
            <person name="Thiagarajan M."/>
            <person name="Wortman J.R."/>
            <person name="Badger J.H."/>
            <person name="Ren Q."/>
            <person name="Amedeo P."/>
            <person name="Jones K.M."/>
            <person name="Tallon L.J."/>
            <person name="Delcher A.L."/>
            <person name="Salzberg S.L."/>
            <person name="Silva J.C."/>
            <person name="Haas B.J."/>
            <person name="Majoros W.H."/>
            <person name="Farzad M."/>
            <person name="Carlton J.M."/>
            <person name="Smith R.K. Jr."/>
            <person name="Garg J."/>
            <person name="Pearlman R.E."/>
            <person name="Karrer K.M."/>
            <person name="Sun L."/>
            <person name="Manning G."/>
            <person name="Elde N.C."/>
            <person name="Turkewitz A.P."/>
            <person name="Asai D.J."/>
            <person name="Wilkes D.E."/>
            <person name="Wang Y."/>
            <person name="Cai H."/>
            <person name="Collins K."/>
            <person name="Stewart B.A."/>
            <person name="Lee S.R."/>
            <person name="Wilamowska K."/>
            <person name="Weinberg Z."/>
            <person name="Ruzzo W.L."/>
            <person name="Wloga D."/>
            <person name="Gaertig J."/>
            <person name="Frankel J."/>
            <person name="Tsao C.-C."/>
            <person name="Gorovsky M.A."/>
            <person name="Keeling P.J."/>
            <person name="Waller R.F."/>
            <person name="Patron N.J."/>
            <person name="Cherry J.M."/>
            <person name="Stover N.A."/>
            <person name="Krieger C.J."/>
            <person name="del Toro C."/>
            <person name="Ryder H.F."/>
            <person name="Williamson S.C."/>
            <person name="Barbeau R.A."/>
            <person name="Hamilton E.P."/>
            <person name="Orias E."/>
        </authorList>
    </citation>
    <scope>NUCLEOTIDE SEQUENCE [LARGE SCALE GENOMIC DNA]</scope>
    <source>
        <strain evidence="3">SB210</strain>
    </source>
</reference>
<accession>Q23EC7</accession>
<evidence type="ECO:0000313" key="3">
    <source>
        <dbReference type="Proteomes" id="UP000009168"/>
    </source>
</evidence>
<feature type="compositionally biased region" description="Low complexity" evidence="1">
    <location>
        <begin position="153"/>
        <end position="171"/>
    </location>
</feature>
<dbReference type="GeneID" id="7839513"/>
<organism evidence="2 3">
    <name type="scientific">Tetrahymena thermophila (strain SB210)</name>
    <dbReference type="NCBI Taxonomy" id="312017"/>
    <lineage>
        <taxon>Eukaryota</taxon>
        <taxon>Sar</taxon>
        <taxon>Alveolata</taxon>
        <taxon>Ciliophora</taxon>
        <taxon>Intramacronucleata</taxon>
        <taxon>Oligohymenophorea</taxon>
        <taxon>Hymenostomatida</taxon>
        <taxon>Tetrahymenina</taxon>
        <taxon>Tetrahymenidae</taxon>
        <taxon>Tetrahymena</taxon>
    </lineage>
</organism>
<dbReference type="KEGG" id="tet:TTHERM_00717490"/>
<dbReference type="EMBL" id="GG662649">
    <property type="protein sequence ID" value="EAR94826.1"/>
    <property type="molecule type" value="Genomic_DNA"/>
</dbReference>
<dbReference type="RefSeq" id="XP_001015071.1">
    <property type="nucleotide sequence ID" value="XM_001015071.1"/>
</dbReference>
<dbReference type="Proteomes" id="UP000009168">
    <property type="component" value="Unassembled WGS sequence"/>
</dbReference>
<evidence type="ECO:0000313" key="2">
    <source>
        <dbReference type="EMBL" id="EAR94826.1"/>
    </source>
</evidence>
<name>Q23EC7_TETTS</name>
<protein>
    <submittedName>
        <fullName evidence="2">Uncharacterized protein</fullName>
    </submittedName>
</protein>
<feature type="region of interest" description="Disordered" evidence="1">
    <location>
        <begin position="153"/>
        <end position="176"/>
    </location>
</feature>
<feature type="region of interest" description="Disordered" evidence="1">
    <location>
        <begin position="81"/>
        <end position="103"/>
    </location>
</feature>
<dbReference type="InParanoid" id="Q23EC7"/>
<evidence type="ECO:0000256" key="1">
    <source>
        <dbReference type="SAM" id="MobiDB-lite"/>
    </source>
</evidence>